<dbReference type="RefSeq" id="WP_248824841.1">
    <property type="nucleotide sequence ID" value="NZ_JALKFT010000010.1"/>
</dbReference>
<protein>
    <submittedName>
        <fullName evidence="1">Uncharacterized protein</fullName>
    </submittedName>
</protein>
<keyword evidence="2" id="KW-1185">Reference proteome</keyword>
<dbReference type="Proteomes" id="UP001201873">
    <property type="component" value="Unassembled WGS sequence"/>
</dbReference>
<proteinExistence type="predicted"/>
<comment type="caution">
    <text evidence="1">The sequence shown here is derived from an EMBL/GenBank/DDBJ whole genome shotgun (WGS) entry which is preliminary data.</text>
</comment>
<evidence type="ECO:0000313" key="2">
    <source>
        <dbReference type="Proteomes" id="UP001201873"/>
    </source>
</evidence>
<gene>
    <name evidence="1" type="ORF">MXD59_12620</name>
</gene>
<reference evidence="1 2" key="1">
    <citation type="submission" date="2022-04" db="EMBL/GenBank/DDBJ databases">
        <title>Genome diversity in the genus Frankia.</title>
        <authorList>
            <person name="Carlos-Shanley C."/>
            <person name="Hahn D."/>
        </authorList>
    </citation>
    <scope>NUCLEOTIDE SEQUENCE [LARGE SCALE GENOMIC DNA]</scope>
    <source>
        <strain evidence="1 2">Ag45/Mut15</strain>
    </source>
</reference>
<dbReference type="EMBL" id="JALKFT010000010">
    <property type="protein sequence ID" value="MCK9876611.1"/>
    <property type="molecule type" value="Genomic_DNA"/>
</dbReference>
<accession>A0ABT0JYK1</accession>
<name>A0ABT0JYK1_9ACTN</name>
<evidence type="ECO:0000313" key="1">
    <source>
        <dbReference type="EMBL" id="MCK9876611.1"/>
    </source>
</evidence>
<sequence length="130" mass="13440">MNHPEEDENTDAAVFEDIAAVLRGDTSFFGPLSPDSSRILGLLAYGIHEIFVSLATDDARTLGETSAARPYLSRGECDQVAELVAGIADAFSLPNGPTTTRARGFLATAASLAGTLETAGGHTLTVDSAA</sequence>
<organism evidence="1 2">
    <name type="scientific">Frankia umida</name>
    <dbReference type="NCBI Taxonomy" id="573489"/>
    <lineage>
        <taxon>Bacteria</taxon>
        <taxon>Bacillati</taxon>
        <taxon>Actinomycetota</taxon>
        <taxon>Actinomycetes</taxon>
        <taxon>Frankiales</taxon>
        <taxon>Frankiaceae</taxon>
        <taxon>Frankia</taxon>
    </lineage>
</organism>